<reference evidence="2" key="1">
    <citation type="journal article" date="2020" name="Nature">
        <title>Giant virus diversity and host interactions through global metagenomics.</title>
        <authorList>
            <person name="Schulz F."/>
            <person name="Roux S."/>
            <person name="Paez-Espino D."/>
            <person name="Jungbluth S."/>
            <person name="Walsh D.A."/>
            <person name="Denef V.J."/>
            <person name="McMahon K.D."/>
            <person name="Konstantinidis K.T."/>
            <person name="Eloe-Fadrosh E.A."/>
            <person name="Kyrpides N.C."/>
            <person name="Woyke T."/>
        </authorList>
    </citation>
    <scope>NUCLEOTIDE SEQUENCE</scope>
    <source>
        <strain evidence="2">GVMAG-M-3300023179-97</strain>
    </source>
</reference>
<feature type="compositionally biased region" description="Basic residues" evidence="1">
    <location>
        <begin position="209"/>
        <end position="225"/>
    </location>
</feature>
<accession>A0A6C0HE50</accession>
<dbReference type="EMBL" id="MN739942">
    <property type="protein sequence ID" value="QHT78902.1"/>
    <property type="molecule type" value="Genomic_DNA"/>
</dbReference>
<organism evidence="2">
    <name type="scientific">viral metagenome</name>
    <dbReference type="NCBI Taxonomy" id="1070528"/>
    <lineage>
        <taxon>unclassified sequences</taxon>
        <taxon>metagenomes</taxon>
        <taxon>organismal metagenomes</taxon>
    </lineage>
</organism>
<feature type="region of interest" description="Disordered" evidence="1">
    <location>
        <begin position="203"/>
        <end position="225"/>
    </location>
</feature>
<evidence type="ECO:0000313" key="2">
    <source>
        <dbReference type="EMBL" id="QHT78902.1"/>
    </source>
</evidence>
<dbReference type="AlphaFoldDB" id="A0A6C0HE50"/>
<evidence type="ECO:0008006" key="3">
    <source>
        <dbReference type="Google" id="ProtNLM"/>
    </source>
</evidence>
<proteinExistence type="predicted"/>
<evidence type="ECO:0000256" key="1">
    <source>
        <dbReference type="SAM" id="MobiDB-lite"/>
    </source>
</evidence>
<name>A0A6C0HE50_9ZZZZ</name>
<protein>
    <recommendedName>
        <fullName evidence="3">FCP1 homology domain-containing protein</fullName>
    </recommendedName>
</protein>
<sequence>MDNTRKELFLVFDLDETIANITLPTRLNPKVLNILIQASSLRGRGIEAICLLTNNSDKSYIAYIDSLLLEITGSIGRYGSLVDDDMPKKDYFFDYIASREHPIRIKGSNSAKFESSKQYIEIKRISDKLGYDYDQKELMSRLYFFDDQLHLLKIEFKYSFDGLYEDHYIQVTPSFNERTIDKTNYNPILEAFRKIEKENYKLNGGKMRSSNKKRRTHKKRKQSKH</sequence>